<reference evidence="1" key="2">
    <citation type="submission" date="2020-10" db="EMBL/GenBank/DDBJ databases">
        <authorList>
            <person name="Cooper E.A."/>
            <person name="Brenton Z.W."/>
            <person name="Flinn B.S."/>
            <person name="Jenkins J."/>
            <person name="Shu S."/>
            <person name="Flowers D."/>
            <person name="Luo F."/>
            <person name="Wang Y."/>
            <person name="Xia P."/>
            <person name="Barry K."/>
            <person name="Daum C."/>
            <person name="Lipzen A."/>
            <person name="Yoshinaga Y."/>
            <person name="Schmutz J."/>
            <person name="Saski C."/>
            <person name="Vermerris W."/>
            <person name="Kresovich S."/>
        </authorList>
    </citation>
    <scope>NUCLEOTIDE SEQUENCE</scope>
</reference>
<organism evidence="1 2">
    <name type="scientific">Sorghum bicolor</name>
    <name type="common">Sorghum</name>
    <name type="synonym">Sorghum vulgare</name>
    <dbReference type="NCBI Taxonomy" id="4558"/>
    <lineage>
        <taxon>Eukaryota</taxon>
        <taxon>Viridiplantae</taxon>
        <taxon>Streptophyta</taxon>
        <taxon>Embryophyta</taxon>
        <taxon>Tracheophyta</taxon>
        <taxon>Spermatophyta</taxon>
        <taxon>Magnoliopsida</taxon>
        <taxon>Liliopsida</taxon>
        <taxon>Poales</taxon>
        <taxon>Poaceae</taxon>
        <taxon>PACMAD clade</taxon>
        <taxon>Panicoideae</taxon>
        <taxon>Andropogonodae</taxon>
        <taxon>Andropogoneae</taxon>
        <taxon>Sorghinae</taxon>
        <taxon>Sorghum</taxon>
    </lineage>
</organism>
<dbReference type="Proteomes" id="UP000807115">
    <property type="component" value="Chromosome 10"/>
</dbReference>
<evidence type="ECO:0000313" key="1">
    <source>
        <dbReference type="EMBL" id="KAG0513601.1"/>
    </source>
</evidence>
<accession>A0A921Q299</accession>
<dbReference type="AlphaFoldDB" id="A0A921Q299"/>
<dbReference type="EMBL" id="CM027689">
    <property type="protein sequence ID" value="KAG0513601.1"/>
    <property type="molecule type" value="Genomic_DNA"/>
</dbReference>
<gene>
    <name evidence="1" type="ORF">BDA96_10G116200</name>
</gene>
<sequence>MEPLWLCSLSGGGAPSIFHTRRGLELVFQRAEVKPGEAIHLPTRAPAGIPLLLSARASVRSIFIKQATTTVAHQRDHLQDAGHVLRKKYEAHVQKRCGNVCFPRD</sequence>
<proteinExistence type="predicted"/>
<evidence type="ECO:0000313" key="2">
    <source>
        <dbReference type="Proteomes" id="UP000807115"/>
    </source>
</evidence>
<reference evidence="1" key="1">
    <citation type="journal article" date="2019" name="BMC Genomics">
        <title>A new reference genome for Sorghum bicolor reveals high levels of sequence similarity between sweet and grain genotypes: implications for the genetics of sugar metabolism.</title>
        <authorList>
            <person name="Cooper E.A."/>
            <person name="Brenton Z.W."/>
            <person name="Flinn B.S."/>
            <person name="Jenkins J."/>
            <person name="Shu S."/>
            <person name="Flowers D."/>
            <person name="Luo F."/>
            <person name="Wang Y."/>
            <person name="Xia P."/>
            <person name="Barry K."/>
            <person name="Daum C."/>
            <person name="Lipzen A."/>
            <person name="Yoshinaga Y."/>
            <person name="Schmutz J."/>
            <person name="Saski C."/>
            <person name="Vermerris W."/>
            <person name="Kresovich S."/>
        </authorList>
    </citation>
    <scope>NUCLEOTIDE SEQUENCE</scope>
</reference>
<protein>
    <submittedName>
        <fullName evidence="1">Uncharacterized protein</fullName>
    </submittedName>
</protein>
<comment type="caution">
    <text evidence="1">The sequence shown here is derived from an EMBL/GenBank/DDBJ whole genome shotgun (WGS) entry which is preliminary data.</text>
</comment>
<name>A0A921Q299_SORBI</name>